<keyword evidence="10 17" id="KW-0067">ATP-binding</keyword>
<evidence type="ECO:0000256" key="6">
    <source>
        <dbReference type="ARBA" id="ARBA00022763"/>
    </source>
</evidence>
<dbReference type="Gene3D" id="1.10.8.280">
    <property type="entry name" value="ABC transporter ATPase domain-like"/>
    <property type="match status" value="1"/>
</dbReference>
<comment type="caution">
    <text evidence="17">Lacks conserved residue(s) required for the propagation of feature annotation.</text>
</comment>
<dbReference type="InterPro" id="IPR027417">
    <property type="entry name" value="P-loop_NTPase"/>
</dbReference>
<dbReference type="PANTHER" id="PTHR43152">
    <property type="entry name" value="UVRABC SYSTEM PROTEIN A"/>
    <property type="match status" value="1"/>
</dbReference>
<evidence type="ECO:0000313" key="19">
    <source>
        <dbReference type="Proteomes" id="UP000187266"/>
    </source>
</evidence>
<dbReference type="GO" id="GO:0009432">
    <property type="term" value="P:SOS response"/>
    <property type="evidence" value="ECO:0007669"/>
    <property type="project" value="UniProtKB-UniRule"/>
</dbReference>
<dbReference type="GO" id="GO:0016887">
    <property type="term" value="F:ATP hydrolysis activity"/>
    <property type="evidence" value="ECO:0007669"/>
    <property type="project" value="InterPro"/>
</dbReference>
<dbReference type="GO" id="GO:0006289">
    <property type="term" value="P:nucleotide-excision repair"/>
    <property type="evidence" value="ECO:0007669"/>
    <property type="project" value="UniProtKB-UniRule"/>
</dbReference>
<evidence type="ECO:0000256" key="8">
    <source>
        <dbReference type="ARBA" id="ARBA00022771"/>
    </source>
</evidence>
<dbReference type="Gene3D" id="3.30.190.20">
    <property type="match status" value="1"/>
</dbReference>
<proteinExistence type="inferred from homology"/>
<protein>
    <recommendedName>
        <fullName evidence="15 17">UvrABC system protein A</fullName>
        <shortName evidence="17">UvrA protein</shortName>
    </recommendedName>
    <alternativeName>
        <fullName evidence="16 17">Excinuclease ABC subunit A</fullName>
    </alternativeName>
</protein>
<gene>
    <name evidence="17" type="primary">uvrA</name>
    <name evidence="18" type="ORF">BV394_14120</name>
</gene>
<dbReference type="RefSeq" id="WP_076980726.1">
    <property type="nucleotide sequence ID" value="NZ_CP019124.1"/>
</dbReference>
<dbReference type="InterPro" id="IPR004602">
    <property type="entry name" value="UvrA"/>
</dbReference>
<dbReference type="FunFam" id="1.20.1580.10:FF:000002">
    <property type="entry name" value="UvrABC system protein A"/>
    <property type="match status" value="1"/>
</dbReference>
<dbReference type="GO" id="GO:0003677">
    <property type="term" value="F:DNA binding"/>
    <property type="evidence" value="ECO:0007669"/>
    <property type="project" value="UniProtKB-UniRule"/>
</dbReference>
<dbReference type="GO" id="GO:0009381">
    <property type="term" value="F:excinuclease ABC activity"/>
    <property type="evidence" value="ECO:0007669"/>
    <property type="project" value="UniProtKB-UniRule"/>
</dbReference>
<dbReference type="HAMAP" id="MF_00205">
    <property type="entry name" value="UvrA"/>
    <property type="match status" value="1"/>
</dbReference>
<dbReference type="InterPro" id="IPR041102">
    <property type="entry name" value="UvrA_inter"/>
</dbReference>
<dbReference type="InterPro" id="IPR003439">
    <property type="entry name" value="ABC_transporter-like_ATP-bd"/>
</dbReference>
<dbReference type="NCBIfam" id="TIGR00630">
    <property type="entry name" value="uvra"/>
    <property type="match status" value="1"/>
</dbReference>
<evidence type="ECO:0000256" key="7">
    <source>
        <dbReference type="ARBA" id="ARBA00022769"/>
    </source>
</evidence>
<dbReference type="NCBIfam" id="NF001503">
    <property type="entry name" value="PRK00349.1"/>
    <property type="match status" value="1"/>
</dbReference>
<keyword evidence="7 17" id="KW-0228">DNA excision</keyword>
<comment type="subcellular location">
    <subcellularLocation>
        <location evidence="1 17">Cytoplasm</location>
    </subcellularLocation>
</comment>
<keyword evidence="12 17" id="KW-0238">DNA-binding</keyword>
<organism evidence="18 19">
    <name type="scientific">Brevirhabdus pacifica</name>
    <dbReference type="NCBI Taxonomy" id="1267768"/>
    <lineage>
        <taxon>Bacteria</taxon>
        <taxon>Pseudomonadati</taxon>
        <taxon>Pseudomonadota</taxon>
        <taxon>Alphaproteobacteria</taxon>
        <taxon>Rhodobacterales</taxon>
        <taxon>Paracoccaceae</taxon>
        <taxon>Brevirhabdus</taxon>
    </lineage>
</organism>
<keyword evidence="5 17" id="KW-0547">Nucleotide-binding</keyword>
<accession>A0A1U7DLE7</accession>
<comment type="subunit">
    <text evidence="17">Forms a heterotetramer with UvrB during the search for lesions.</text>
</comment>
<keyword evidence="13 17" id="KW-0234">DNA repair</keyword>
<dbReference type="GO" id="GO:0005524">
    <property type="term" value="F:ATP binding"/>
    <property type="evidence" value="ECO:0007669"/>
    <property type="project" value="UniProtKB-UniRule"/>
</dbReference>
<evidence type="ECO:0000256" key="2">
    <source>
        <dbReference type="ARBA" id="ARBA00022490"/>
    </source>
</evidence>
<keyword evidence="9 17" id="KW-0862">Zinc</keyword>
<dbReference type="AlphaFoldDB" id="A0A1U7DLE7"/>
<accession>A0A2M9DBI1</accession>
<dbReference type="Proteomes" id="UP000187266">
    <property type="component" value="Chromosome"/>
</dbReference>
<keyword evidence="8 17" id="KW-0863">Zinc-finger</keyword>
<keyword evidence="17" id="KW-0742">SOS response</keyword>
<dbReference type="STRING" id="1267768.BV394_14120"/>
<comment type="function">
    <text evidence="17">The UvrABC repair system catalyzes the recognition and processing of DNA lesions. UvrA is an ATPase and a DNA-binding protein. A damage recognition complex composed of 2 UvrA and 2 UvrB subunits scans DNA for abnormalities. When the presence of a lesion has been verified by UvrB, the UvrA molecules dissociate.</text>
</comment>
<keyword evidence="19" id="KW-1185">Reference proteome</keyword>
<dbReference type="PROSITE" id="PS50893">
    <property type="entry name" value="ABC_TRANSPORTER_2"/>
    <property type="match status" value="1"/>
</dbReference>
<dbReference type="OrthoDB" id="9809851at2"/>
<dbReference type="CDD" id="cd03270">
    <property type="entry name" value="ABC_UvrA_I"/>
    <property type="match status" value="1"/>
</dbReference>
<dbReference type="Pfam" id="PF17760">
    <property type="entry name" value="UvrA_inter"/>
    <property type="match status" value="1"/>
</dbReference>
<reference evidence="18 19" key="1">
    <citation type="submission" date="2017-01" db="EMBL/GenBank/DDBJ databases">
        <title>Genomic analysis of Xuhuaishuia manganoxidans DY6-4.</title>
        <authorList>
            <person name="Wang X."/>
        </authorList>
    </citation>
    <scope>NUCLEOTIDE SEQUENCE [LARGE SCALE GENOMIC DNA]</scope>
    <source>
        <strain evidence="18 19">DY6-4</strain>
    </source>
</reference>
<dbReference type="SUPFAM" id="SSF52540">
    <property type="entry name" value="P-loop containing nucleoside triphosphate hydrolases"/>
    <property type="match status" value="2"/>
</dbReference>
<evidence type="ECO:0000313" key="18">
    <source>
        <dbReference type="EMBL" id="APX90709.1"/>
    </source>
</evidence>
<evidence type="ECO:0000256" key="16">
    <source>
        <dbReference type="ARBA" id="ARBA00042156"/>
    </source>
</evidence>
<name>A0A1U7DLE7_9RHOB</name>
<comment type="similarity">
    <text evidence="14 17">Belongs to the ABC transporter superfamily. UvrA family.</text>
</comment>
<evidence type="ECO:0000256" key="11">
    <source>
        <dbReference type="ARBA" id="ARBA00022881"/>
    </source>
</evidence>
<keyword evidence="2 17" id="KW-0963">Cytoplasm</keyword>
<evidence type="ECO:0000256" key="12">
    <source>
        <dbReference type="ARBA" id="ARBA00023125"/>
    </source>
</evidence>
<evidence type="ECO:0000256" key="17">
    <source>
        <dbReference type="HAMAP-Rule" id="MF_00205"/>
    </source>
</evidence>
<keyword evidence="11 17" id="KW-0267">Excision nuclease</keyword>
<dbReference type="PANTHER" id="PTHR43152:SF3">
    <property type="entry name" value="UVRABC SYSTEM PROTEIN A"/>
    <property type="match status" value="1"/>
</dbReference>
<dbReference type="GO" id="GO:0009380">
    <property type="term" value="C:excinuclease repair complex"/>
    <property type="evidence" value="ECO:0007669"/>
    <property type="project" value="InterPro"/>
</dbReference>
<evidence type="ECO:0000256" key="3">
    <source>
        <dbReference type="ARBA" id="ARBA00022723"/>
    </source>
</evidence>
<evidence type="ECO:0000256" key="1">
    <source>
        <dbReference type="ARBA" id="ARBA00004496"/>
    </source>
</evidence>
<evidence type="ECO:0000256" key="15">
    <source>
        <dbReference type="ARBA" id="ARBA00039316"/>
    </source>
</evidence>
<evidence type="ECO:0000256" key="5">
    <source>
        <dbReference type="ARBA" id="ARBA00022741"/>
    </source>
</evidence>
<dbReference type="Gene3D" id="1.20.1580.10">
    <property type="entry name" value="ABC transporter ATPase like domain"/>
    <property type="match status" value="3"/>
</dbReference>
<evidence type="ECO:0000256" key="10">
    <source>
        <dbReference type="ARBA" id="ARBA00022840"/>
    </source>
</evidence>
<sequence length="954" mass="105642">MAEQKKIEVRGAREHNLKSIDVDIPRDELVVITGLSGSGKSSLAFDTIYAEGQRRYVESLSAYARQFLDMMEKPDVDHISGLSPAISIEQKTTSKNPRSTVGTVTEIYDYMRLLFARAGTPYSPATGQPIEAQQVQDMVDRVMAMEEGSRAYLLAPIVRDRKGEYRKELLELRKQGFQRVKIDGAFHELDEAPKLDKKFRHDIDVVVDRIVVRKGLETRLADSLRTALDLADGIAILETAPREEGAEPERITFSEKFACPVSGFTIPEIEPRLFSFNAPFGACPECDGLGVELFFDERLVVPDAALQIGDGALAPWRKGKSPYFTQTIEAIARHYEFDRATPWKDLPAHVQQVFLHGSGEEEIRFRYDEGGRVYEVSRPFEGVIPNMERRYRETDSAWVREEFERYQNNRPCHVCEGYRLRPEALAVRIAGCHIGQVVEMSIREAHAWCEDVPAHLSKQKNEIARAILKEIRERLGFLNNVGLEYLTLSRAAGTLSGGESQRIRLASQIGSGLTGVLYVLDEPSIGLHQRDNDRLLLTLKNLRDQGNTVIVVEHDEEAIREADYVFDIGPGAGVHGGQVVAHGTPAEIIANPDSVTGDYLAGRRAIEVPGSRRKGNGKKVTVVKASGNNLRDVTVDFPLGRFVCVTGVSGGGKSTLTIETLFKTASMRLNGARQTPAPCETIKGLEHLDKVIDIDQRPIGRTPRSNPATYTGAFTPIRDWFAGLPEAKARGYKPGRFSFNVKGGRCEACQGDGVIKIEMHFLPDVYVTCETCNGARYNRETLEIRFKGKSIADVLDMTVEDAQEFFKAVPSIREKMDALCRVGLGYIKVGQQATTLSGGEAQRVKLSKELARRSTGRTLYILDEPTTGLHFEDVRKLLEVLHELVEQGNTVVVIEHNLDVVKTADWVVDIGPEGGDGGGQVVATGTPEKIAGVEGSHTGQYLAPMLKPRKMAAE</sequence>
<keyword evidence="4 17" id="KW-0677">Repeat</keyword>
<keyword evidence="3 17" id="KW-0479">Metal-binding</keyword>
<dbReference type="Gene3D" id="3.40.50.300">
    <property type="entry name" value="P-loop containing nucleotide triphosphate hydrolases"/>
    <property type="match status" value="3"/>
</dbReference>
<dbReference type="GO" id="GO:0008270">
    <property type="term" value="F:zinc ion binding"/>
    <property type="evidence" value="ECO:0007669"/>
    <property type="project" value="UniProtKB-UniRule"/>
</dbReference>
<dbReference type="PROSITE" id="PS00211">
    <property type="entry name" value="ABC_TRANSPORTER_1"/>
    <property type="match status" value="2"/>
</dbReference>
<dbReference type="CDD" id="cd03271">
    <property type="entry name" value="ABC_UvrA_II"/>
    <property type="match status" value="1"/>
</dbReference>
<evidence type="ECO:0000256" key="13">
    <source>
        <dbReference type="ARBA" id="ARBA00023204"/>
    </source>
</evidence>
<evidence type="ECO:0000256" key="14">
    <source>
        <dbReference type="ARBA" id="ARBA00038000"/>
    </source>
</evidence>
<feature type="binding site" evidence="17">
    <location>
        <begin position="34"/>
        <end position="41"/>
    </location>
    <ligand>
        <name>ATP</name>
        <dbReference type="ChEBI" id="CHEBI:30616"/>
    </ligand>
</feature>
<dbReference type="InterPro" id="IPR041552">
    <property type="entry name" value="UvrA_DNA-bd"/>
</dbReference>
<feature type="binding site" evidence="17">
    <location>
        <begin position="647"/>
        <end position="654"/>
    </location>
    <ligand>
        <name>ATP</name>
        <dbReference type="ChEBI" id="CHEBI:30616"/>
    </ligand>
</feature>
<dbReference type="EMBL" id="CP019124">
    <property type="protein sequence ID" value="APX90709.1"/>
    <property type="molecule type" value="Genomic_DNA"/>
</dbReference>
<dbReference type="InterPro" id="IPR017871">
    <property type="entry name" value="ABC_transporter-like_CS"/>
</dbReference>
<feature type="zinc finger region" description="C4-type" evidence="17">
    <location>
        <begin position="746"/>
        <end position="772"/>
    </location>
</feature>
<keyword evidence="6 17" id="KW-0227">DNA damage</keyword>
<dbReference type="GO" id="GO:0005737">
    <property type="term" value="C:cytoplasm"/>
    <property type="evidence" value="ECO:0007669"/>
    <property type="project" value="UniProtKB-SubCell"/>
</dbReference>
<dbReference type="Pfam" id="PF17755">
    <property type="entry name" value="UvrA_DNA-bind"/>
    <property type="match status" value="1"/>
</dbReference>
<evidence type="ECO:0000256" key="4">
    <source>
        <dbReference type="ARBA" id="ARBA00022737"/>
    </source>
</evidence>
<evidence type="ECO:0000256" key="9">
    <source>
        <dbReference type="ARBA" id="ARBA00022833"/>
    </source>
</evidence>